<dbReference type="EMBL" id="SLXO01000003">
    <property type="protein sequence ID" value="TCP36487.1"/>
    <property type="molecule type" value="Genomic_DNA"/>
</dbReference>
<dbReference type="InterPro" id="IPR013382">
    <property type="entry name" value="CRISPR-assoc_prot_Cse2"/>
</dbReference>
<evidence type="ECO:0000256" key="1">
    <source>
        <dbReference type="SAM" id="MobiDB-lite"/>
    </source>
</evidence>
<reference evidence="2 3" key="1">
    <citation type="submission" date="2019-03" db="EMBL/GenBank/DDBJ databases">
        <title>Genomic Encyclopedia of Type Strains, Phase IV (KMG-IV): sequencing the most valuable type-strain genomes for metagenomic binning, comparative biology and taxonomic classification.</title>
        <authorList>
            <person name="Goeker M."/>
        </authorList>
    </citation>
    <scope>NUCLEOTIDE SEQUENCE [LARGE SCALE GENOMIC DNA]</scope>
    <source>
        <strain evidence="2 3">DSM 2132</strain>
    </source>
</reference>
<evidence type="ECO:0000313" key="3">
    <source>
        <dbReference type="Proteomes" id="UP000295399"/>
    </source>
</evidence>
<dbReference type="AlphaFoldDB" id="A0A4R2PLY3"/>
<dbReference type="OrthoDB" id="7998793at2"/>
<dbReference type="CDD" id="cd09731">
    <property type="entry name" value="Cse2_I-E"/>
    <property type="match status" value="1"/>
</dbReference>
<dbReference type="Proteomes" id="UP000295399">
    <property type="component" value="Unassembled WGS sequence"/>
</dbReference>
<keyword evidence="3" id="KW-1185">Reference proteome</keyword>
<dbReference type="InterPro" id="IPR038287">
    <property type="entry name" value="Cse2_sf"/>
</dbReference>
<dbReference type="NCBIfam" id="TIGR02548">
    <property type="entry name" value="casB_cse2"/>
    <property type="match status" value="1"/>
</dbReference>
<evidence type="ECO:0000313" key="2">
    <source>
        <dbReference type="EMBL" id="TCP36487.1"/>
    </source>
</evidence>
<name>A0A4R2PLY3_RHOSA</name>
<dbReference type="InParanoid" id="A0A4R2PLY3"/>
<proteinExistence type="predicted"/>
<organism evidence="2 3">
    <name type="scientific">Rhodothalassium salexigens DSM 2132</name>
    <dbReference type="NCBI Taxonomy" id="1188247"/>
    <lineage>
        <taxon>Bacteria</taxon>
        <taxon>Pseudomonadati</taxon>
        <taxon>Pseudomonadota</taxon>
        <taxon>Alphaproteobacteria</taxon>
        <taxon>Rhodothalassiales</taxon>
        <taxon>Rhodothalassiaceae</taxon>
        <taxon>Rhodothalassium</taxon>
    </lineage>
</organism>
<dbReference type="RefSeq" id="WP_132708013.1">
    <property type="nucleotide sequence ID" value="NZ_JACIGF010000003.1"/>
</dbReference>
<feature type="region of interest" description="Disordered" evidence="1">
    <location>
        <begin position="168"/>
        <end position="189"/>
    </location>
</feature>
<sequence length="189" mass="21145">MNDRKPDPGIVARDWWRDLQTDRAAMANLRRCHDPTEALFLPATLRLWRALPLSRHQLERAGTLAVTLAHVRKDAHEDAPNRSIAQAIGPGSLDTKHQHEPRLSQARFRRLLLTDGQDEAALMTAMVRLVRMLRGTVNVPDLAVSIVWWTDRTRQRWAFDYFNAGSARPGAGATDTEDTSPALVAGDAP</sequence>
<comment type="caution">
    <text evidence="2">The sequence shown here is derived from an EMBL/GenBank/DDBJ whole genome shotgun (WGS) entry which is preliminary data.</text>
</comment>
<dbReference type="Pfam" id="PF09485">
    <property type="entry name" value="CRISPR_Cse2"/>
    <property type="match status" value="1"/>
</dbReference>
<protein>
    <submittedName>
        <fullName evidence="2">CRISPR-associated Cse2 family protein</fullName>
    </submittedName>
</protein>
<gene>
    <name evidence="2" type="ORF">EV659_103380</name>
</gene>
<accession>A0A4R2PLY3</accession>
<dbReference type="Gene3D" id="1.10.520.40">
    <property type="entry name" value="CRISPR-associated protein Cse2"/>
    <property type="match status" value="1"/>
</dbReference>